<keyword evidence="3" id="KW-1134">Transmembrane beta strand</keyword>
<keyword evidence="5 9" id="KW-0732">Signal</keyword>
<dbReference type="OrthoDB" id="5830078at2"/>
<evidence type="ECO:0000256" key="3">
    <source>
        <dbReference type="ARBA" id="ARBA00022452"/>
    </source>
</evidence>
<organism evidence="11 12">
    <name type="scientific">Photobacterium jeanii</name>
    <dbReference type="NCBI Taxonomy" id="858640"/>
    <lineage>
        <taxon>Bacteria</taxon>
        <taxon>Pseudomonadati</taxon>
        <taxon>Pseudomonadota</taxon>
        <taxon>Gammaproteobacteria</taxon>
        <taxon>Vibrionales</taxon>
        <taxon>Vibrionaceae</taxon>
        <taxon>Photobacterium</taxon>
    </lineage>
</organism>
<evidence type="ECO:0000256" key="9">
    <source>
        <dbReference type="SAM" id="SignalP"/>
    </source>
</evidence>
<dbReference type="EMBL" id="LVHF01000028">
    <property type="protein sequence ID" value="OAN13719.1"/>
    <property type="molecule type" value="Genomic_DNA"/>
</dbReference>
<dbReference type="Pfam" id="PF03895">
    <property type="entry name" value="YadA_anchor"/>
    <property type="match status" value="1"/>
</dbReference>
<evidence type="ECO:0000256" key="6">
    <source>
        <dbReference type="ARBA" id="ARBA00023136"/>
    </source>
</evidence>
<dbReference type="AlphaFoldDB" id="A0A178K8P3"/>
<proteinExistence type="predicted"/>
<evidence type="ECO:0000256" key="4">
    <source>
        <dbReference type="ARBA" id="ARBA00022692"/>
    </source>
</evidence>
<keyword evidence="8" id="KW-0175">Coiled coil</keyword>
<dbReference type="InterPro" id="IPR005594">
    <property type="entry name" value="YadA_C"/>
</dbReference>
<keyword evidence="6" id="KW-0472">Membrane</keyword>
<evidence type="ECO:0000256" key="2">
    <source>
        <dbReference type="ARBA" id="ARBA00004442"/>
    </source>
</evidence>
<feature type="signal peptide" evidence="9">
    <location>
        <begin position="1"/>
        <end position="19"/>
    </location>
</feature>
<comment type="caution">
    <text evidence="11">The sequence shown here is derived from an EMBL/GenBank/DDBJ whole genome shotgun (WGS) entry which is preliminary data.</text>
</comment>
<keyword evidence="12" id="KW-1185">Reference proteome</keyword>
<dbReference type="GO" id="GO:0009279">
    <property type="term" value="C:cell outer membrane"/>
    <property type="evidence" value="ECO:0007669"/>
    <property type="project" value="UniProtKB-SubCell"/>
</dbReference>
<feature type="chain" id="PRO_5008090091" description="Trimeric autotransporter adhesin YadA-like C-terminal membrane anchor domain-containing protein" evidence="9">
    <location>
        <begin position="20"/>
        <end position="275"/>
    </location>
</feature>
<feature type="domain" description="Trimeric autotransporter adhesin YadA-like C-terminal membrane anchor" evidence="10">
    <location>
        <begin position="215"/>
        <end position="275"/>
    </location>
</feature>
<evidence type="ECO:0000313" key="11">
    <source>
        <dbReference type="EMBL" id="OAN13719.1"/>
    </source>
</evidence>
<dbReference type="Gene3D" id="3.30.1300.30">
    <property type="entry name" value="GSPII I/J protein-like"/>
    <property type="match status" value="1"/>
</dbReference>
<name>A0A178K8P3_9GAMM</name>
<evidence type="ECO:0000256" key="1">
    <source>
        <dbReference type="ARBA" id="ARBA00004241"/>
    </source>
</evidence>
<keyword evidence="4" id="KW-0812">Transmembrane</keyword>
<evidence type="ECO:0000259" key="10">
    <source>
        <dbReference type="Pfam" id="PF03895"/>
    </source>
</evidence>
<dbReference type="RefSeq" id="WP_068332253.1">
    <property type="nucleotide sequence ID" value="NZ_LVHF01000028.1"/>
</dbReference>
<dbReference type="SUPFAM" id="SSF54523">
    <property type="entry name" value="Pili subunits"/>
    <property type="match status" value="1"/>
</dbReference>
<accession>A0A178K8P3</accession>
<evidence type="ECO:0000313" key="12">
    <source>
        <dbReference type="Proteomes" id="UP000078503"/>
    </source>
</evidence>
<comment type="subcellular location">
    <subcellularLocation>
        <location evidence="2">Cell outer membrane</location>
    </subcellularLocation>
    <subcellularLocation>
        <location evidence="1">Cell surface</location>
    </subcellularLocation>
</comment>
<keyword evidence="7" id="KW-0998">Cell outer membrane</keyword>
<feature type="coiled-coil region" evidence="8">
    <location>
        <begin position="169"/>
        <end position="196"/>
    </location>
</feature>
<evidence type="ECO:0000256" key="5">
    <source>
        <dbReference type="ARBA" id="ARBA00022729"/>
    </source>
</evidence>
<dbReference type="GO" id="GO:0009986">
    <property type="term" value="C:cell surface"/>
    <property type="evidence" value="ECO:0007669"/>
    <property type="project" value="UniProtKB-SubCell"/>
</dbReference>
<reference evidence="11 12" key="1">
    <citation type="submission" date="2016-03" db="EMBL/GenBank/DDBJ databases">
        <title>Photobacterium proteolyticum sp. nov. a protease producing bacterium isolated from ocean sediments of Laizhou Bay.</title>
        <authorList>
            <person name="Li Y."/>
        </authorList>
    </citation>
    <scope>NUCLEOTIDE SEQUENCE [LARGE SCALE GENOMIC DNA]</scope>
    <source>
        <strain evidence="11 12">R-40508</strain>
    </source>
</reference>
<dbReference type="Proteomes" id="UP000078503">
    <property type="component" value="Unassembled WGS sequence"/>
</dbReference>
<evidence type="ECO:0000256" key="8">
    <source>
        <dbReference type="SAM" id="Coils"/>
    </source>
</evidence>
<sequence>MKKSIIALALASTSFTSVAAVADFQYVNVNDVMNQIDKAEKHGAIVYRGEKAISVHNPLTGQKVVFTKNGDKYKVLDGMMVHDLEVDSRGSIVKVNGNEAHISVSIDDKEMIDSERAERDANRNSSANNASDIRKIRDELDKNSKAAYDVVEKEYTAAAKHVAKQDARITTLEQDFSKMAQRQDALENRMDKVEKKMDSVMAGVHAVTNARPFVQDGQTAVGVGTGFAGSAQSVAIGAAHSFEDSAWSMSASMNVTTGSGVKTNVSGGVGAHYVF</sequence>
<evidence type="ECO:0000256" key="7">
    <source>
        <dbReference type="ARBA" id="ARBA00023237"/>
    </source>
</evidence>
<dbReference type="STRING" id="858640.A3K86_14205"/>
<protein>
    <recommendedName>
        <fullName evidence="10">Trimeric autotransporter adhesin YadA-like C-terminal membrane anchor domain-containing protein</fullName>
    </recommendedName>
</protein>
<gene>
    <name evidence="11" type="ORF">A3K86_14205</name>
</gene>
<dbReference type="InterPro" id="IPR045584">
    <property type="entry name" value="Pilin-like"/>
</dbReference>